<keyword evidence="1" id="KW-0472">Membrane</keyword>
<evidence type="ECO:0000256" key="1">
    <source>
        <dbReference type="SAM" id="Phobius"/>
    </source>
</evidence>
<name>A0A8X7WEX3_BRACI</name>
<gene>
    <name evidence="2" type="ORF">Bca52824_011529</name>
</gene>
<evidence type="ECO:0000313" key="2">
    <source>
        <dbReference type="EMBL" id="KAG2328801.1"/>
    </source>
</evidence>
<accession>A0A8X7WEX3</accession>
<proteinExistence type="predicted"/>
<organism evidence="2 3">
    <name type="scientific">Brassica carinata</name>
    <name type="common">Ethiopian mustard</name>
    <name type="synonym">Abyssinian cabbage</name>
    <dbReference type="NCBI Taxonomy" id="52824"/>
    <lineage>
        <taxon>Eukaryota</taxon>
        <taxon>Viridiplantae</taxon>
        <taxon>Streptophyta</taxon>
        <taxon>Embryophyta</taxon>
        <taxon>Tracheophyta</taxon>
        <taxon>Spermatophyta</taxon>
        <taxon>Magnoliopsida</taxon>
        <taxon>eudicotyledons</taxon>
        <taxon>Gunneridae</taxon>
        <taxon>Pentapetalae</taxon>
        <taxon>rosids</taxon>
        <taxon>malvids</taxon>
        <taxon>Brassicales</taxon>
        <taxon>Brassicaceae</taxon>
        <taxon>Brassiceae</taxon>
        <taxon>Brassica</taxon>
    </lineage>
</organism>
<dbReference type="OrthoDB" id="9988524at2759"/>
<protein>
    <submittedName>
        <fullName evidence="2">Uncharacterized protein</fullName>
    </submittedName>
</protein>
<reference evidence="2 3" key="1">
    <citation type="submission" date="2020-02" db="EMBL/GenBank/DDBJ databases">
        <authorList>
            <person name="Ma Q."/>
            <person name="Huang Y."/>
            <person name="Song X."/>
            <person name="Pei D."/>
        </authorList>
    </citation>
    <scope>NUCLEOTIDE SEQUENCE [LARGE SCALE GENOMIC DNA]</scope>
    <source>
        <strain evidence="2">Sxm20200214</strain>
        <tissue evidence="2">Leaf</tissue>
    </source>
</reference>
<keyword evidence="1" id="KW-1133">Transmembrane helix</keyword>
<evidence type="ECO:0000313" key="3">
    <source>
        <dbReference type="Proteomes" id="UP000886595"/>
    </source>
</evidence>
<dbReference type="AlphaFoldDB" id="A0A8X7WEX3"/>
<sequence>MIGDKRAGNRFILNWSLDLVMSALLFVHLECIVMRALPVQCQKNLRMRIRTPMVQASNLVHDTSSEHSESQEVVRSSDYQARNIPQQGKIKKSLEQRNQTHQPCLRENQGTVLLRRVERLNTNMHEACLKIDKECRVLTVHGSDDAFLIVMPKNMRSSQNKEDVNIDWTK</sequence>
<dbReference type="Proteomes" id="UP000886595">
    <property type="component" value="Unassembled WGS sequence"/>
</dbReference>
<dbReference type="EMBL" id="JAAMPC010000002">
    <property type="protein sequence ID" value="KAG2328801.1"/>
    <property type="molecule type" value="Genomic_DNA"/>
</dbReference>
<feature type="transmembrane region" description="Helical" evidence="1">
    <location>
        <begin position="12"/>
        <end position="37"/>
    </location>
</feature>
<keyword evidence="1" id="KW-0812">Transmembrane</keyword>
<keyword evidence="3" id="KW-1185">Reference proteome</keyword>
<comment type="caution">
    <text evidence="2">The sequence shown here is derived from an EMBL/GenBank/DDBJ whole genome shotgun (WGS) entry which is preliminary data.</text>
</comment>